<keyword evidence="8" id="KW-0808">Transferase</keyword>
<dbReference type="Gene3D" id="3.40.640.10">
    <property type="entry name" value="Type I PLP-dependent aspartate aminotransferase-like (Major domain)"/>
    <property type="match status" value="1"/>
</dbReference>
<evidence type="ECO:0000256" key="1">
    <source>
        <dbReference type="ARBA" id="ARBA00001933"/>
    </source>
</evidence>
<reference evidence="7 10" key="2">
    <citation type="submission" date="2019-07" db="EMBL/GenBank/DDBJ databases">
        <title>Whole genome shotgun sequence of Lactobacillus siliginis NBRC 101315.</title>
        <authorList>
            <person name="Hosoyama A."/>
            <person name="Uohara A."/>
            <person name="Ohji S."/>
            <person name="Ichikawa N."/>
        </authorList>
    </citation>
    <scope>NUCLEOTIDE SEQUENCE [LARGE SCALE GENOMIC DNA]</scope>
    <source>
        <strain evidence="7 10">NBRC 101315</strain>
    </source>
</reference>
<dbReference type="Proteomes" id="UP000321429">
    <property type="component" value="Unassembled WGS sequence"/>
</dbReference>
<comment type="cofactor">
    <cofactor evidence="1">
        <name>pyridoxal 5'-phosphate</name>
        <dbReference type="ChEBI" id="CHEBI:597326"/>
    </cofactor>
</comment>
<reference evidence="8 9" key="1">
    <citation type="journal article" date="2015" name="Genome Announc.">
        <title>Expanding the biotechnology potential of lactobacilli through comparative genomics of 213 strains and associated genera.</title>
        <authorList>
            <person name="Sun Z."/>
            <person name="Harris H.M."/>
            <person name="McCann A."/>
            <person name="Guo C."/>
            <person name="Argimon S."/>
            <person name="Zhang W."/>
            <person name="Yang X."/>
            <person name="Jeffery I.B."/>
            <person name="Cooney J.C."/>
            <person name="Kagawa T.F."/>
            <person name="Liu W."/>
            <person name="Song Y."/>
            <person name="Salvetti E."/>
            <person name="Wrobel A."/>
            <person name="Rasinkangas P."/>
            <person name="Parkhill J."/>
            <person name="Rea M.C."/>
            <person name="O'Sullivan O."/>
            <person name="Ritari J."/>
            <person name="Douillard F.P."/>
            <person name="Paul Ross R."/>
            <person name="Yang R."/>
            <person name="Briner A.E."/>
            <person name="Felis G.E."/>
            <person name="de Vos W.M."/>
            <person name="Barrangou R."/>
            <person name="Klaenhammer T.R."/>
            <person name="Caufield P.W."/>
            <person name="Cui Y."/>
            <person name="Zhang H."/>
            <person name="O'Toole P.W."/>
        </authorList>
    </citation>
    <scope>NUCLEOTIDE SEQUENCE [LARGE SCALE GENOMIC DNA]</scope>
    <source>
        <strain evidence="8 9">DSM 22696</strain>
    </source>
</reference>
<keyword evidence="4 7" id="KW-0456">Lyase</keyword>
<keyword evidence="9" id="KW-1185">Reference proteome</keyword>
<protein>
    <recommendedName>
        <fullName evidence="2">cysteine-S-conjugate beta-lyase</fullName>
        <ecNumber evidence="2">4.4.1.13</ecNumber>
    </recommendedName>
</protein>
<dbReference type="InterPro" id="IPR015424">
    <property type="entry name" value="PyrdxlP-dep_Trfase"/>
</dbReference>
<keyword evidence="3" id="KW-0663">Pyridoxal phosphate</keyword>
<dbReference type="InterPro" id="IPR051798">
    <property type="entry name" value="Class-II_PLP-Dep_Aminotrans"/>
</dbReference>
<accession>A0A0R2KXD3</accession>
<evidence type="ECO:0000256" key="5">
    <source>
        <dbReference type="ARBA" id="ARBA00037974"/>
    </source>
</evidence>
<dbReference type="EMBL" id="BJUD01000041">
    <property type="protein sequence ID" value="GEK29255.1"/>
    <property type="molecule type" value="Genomic_DNA"/>
</dbReference>
<dbReference type="GO" id="GO:0030170">
    <property type="term" value="F:pyridoxal phosphate binding"/>
    <property type="evidence" value="ECO:0007669"/>
    <property type="project" value="InterPro"/>
</dbReference>
<dbReference type="PANTHER" id="PTHR43525">
    <property type="entry name" value="PROTEIN MALY"/>
    <property type="match status" value="1"/>
</dbReference>
<dbReference type="EC" id="4.4.1.13" evidence="2"/>
<comment type="caution">
    <text evidence="8">The sequence shown here is derived from an EMBL/GenBank/DDBJ whole genome shotgun (WGS) entry which is preliminary data.</text>
</comment>
<dbReference type="CDD" id="cd00609">
    <property type="entry name" value="AAT_like"/>
    <property type="match status" value="1"/>
</dbReference>
<dbReference type="NCBIfam" id="TIGR04350">
    <property type="entry name" value="C_S_lyase_PatB"/>
    <property type="match status" value="1"/>
</dbReference>
<dbReference type="OrthoDB" id="9802872at2"/>
<dbReference type="PANTHER" id="PTHR43525:SF1">
    <property type="entry name" value="PROTEIN MALY"/>
    <property type="match status" value="1"/>
</dbReference>
<dbReference type="InterPro" id="IPR015421">
    <property type="entry name" value="PyrdxlP-dep_Trfase_major"/>
</dbReference>
<dbReference type="InterPro" id="IPR015422">
    <property type="entry name" value="PyrdxlP-dep_Trfase_small"/>
</dbReference>
<dbReference type="AlphaFoldDB" id="A0A0R2KXD3"/>
<dbReference type="PATRIC" id="fig|348151.3.peg.591"/>
<dbReference type="RefSeq" id="WP_057811393.1">
    <property type="nucleotide sequence ID" value="NZ_BJUD01000041.1"/>
</dbReference>
<keyword evidence="8" id="KW-0032">Aminotransferase</keyword>
<feature type="domain" description="Aminotransferase class I/classII large" evidence="6">
    <location>
        <begin position="82"/>
        <end position="385"/>
    </location>
</feature>
<dbReference type="STRING" id="348151.IV55_GL000576"/>
<dbReference type="GO" id="GO:0047804">
    <property type="term" value="F:cysteine-S-conjugate beta-lyase activity"/>
    <property type="evidence" value="ECO:0007669"/>
    <property type="project" value="UniProtKB-EC"/>
</dbReference>
<dbReference type="EMBL" id="JQCB01000016">
    <property type="protein sequence ID" value="KRN94227.1"/>
    <property type="molecule type" value="Genomic_DNA"/>
</dbReference>
<dbReference type="SUPFAM" id="SSF53383">
    <property type="entry name" value="PLP-dependent transferases"/>
    <property type="match status" value="1"/>
</dbReference>
<evidence type="ECO:0000313" key="9">
    <source>
        <dbReference type="Proteomes" id="UP000051139"/>
    </source>
</evidence>
<evidence type="ECO:0000313" key="8">
    <source>
        <dbReference type="EMBL" id="KRN94227.1"/>
    </source>
</evidence>
<dbReference type="Proteomes" id="UP000051139">
    <property type="component" value="Unassembled WGS sequence"/>
</dbReference>
<evidence type="ECO:0000256" key="2">
    <source>
        <dbReference type="ARBA" id="ARBA00012224"/>
    </source>
</evidence>
<evidence type="ECO:0000313" key="10">
    <source>
        <dbReference type="Proteomes" id="UP000321429"/>
    </source>
</evidence>
<evidence type="ECO:0000256" key="4">
    <source>
        <dbReference type="ARBA" id="ARBA00023239"/>
    </source>
</evidence>
<dbReference type="InterPro" id="IPR004839">
    <property type="entry name" value="Aminotransferase_I/II_large"/>
</dbReference>
<name>A0A0R2KXD3_9LACO</name>
<dbReference type="Pfam" id="PF00155">
    <property type="entry name" value="Aminotran_1_2"/>
    <property type="match status" value="1"/>
</dbReference>
<dbReference type="Gene3D" id="3.90.1150.10">
    <property type="entry name" value="Aspartate Aminotransferase, domain 1"/>
    <property type="match status" value="1"/>
</dbReference>
<dbReference type="GO" id="GO:0008483">
    <property type="term" value="F:transaminase activity"/>
    <property type="evidence" value="ECO:0007669"/>
    <property type="project" value="UniProtKB-KW"/>
</dbReference>
<evidence type="ECO:0000259" key="6">
    <source>
        <dbReference type="Pfam" id="PF00155"/>
    </source>
</evidence>
<gene>
    <name evidence="7" type="primary">cblA1</name>
    <name evidence="8" type="ORF">IV55_GL000576</name>
    <name evidence="7" type="ORF">LSI01_15660</name>
</gene>
<sequence length="393" mass="44467">MSVTDFVNQYGVDRRHTNSLKWDALDERFGDATLTPLWVADMEFREPASVTDAIIERVRHGVFGYAIDDPAYFDAFNNWQQTRHNLSLERRWLTFDNGVVNSLYTIVNTFTKPDDAVMVLTPVYYPFKNAVTDNHRTLITSELKHDQDTFTIDFADVEAKIVANDVRVLIHCSPHNPIGRIWTPKELEQLLSICARHNVLVVSDEIHQDFEIGDCKFVSALTVADGRYNDHLIVLNAPSKSFNMATLLNSHVIIPNATLQTQFLAGQKCFNQVELSVLGQTAGEAAYRTAGDWFDELVAVIRSNYQYVRDELAVKAPAVHVANLEGTYLLWLDLRSVVDPTTIHEFVQNKVGLAVDYGEWFSDEDQGCIRLNLATKPEFVHAAVQQLLTALVH</sequence>
<evidence type="ECO:0000313" key="7">
    <source>
        <dbReference type="EMBL" id="GEK29255.1"/>
    </source>
</evidence>
<comment type="similarity">
    <text evidence="5">Belongs to the class-II pyridoxal-phosphate-dependent aminotransferase family. MalY/PatB cystathionine beta-lyase subfamily.</text>
</comment>
<dbReference type="InterPro" id="IPR027619">
    <property type="entry name" value="C-S_lyase_PatB-like"/>
</dbReference>
<proteinExistence type="inferred from homology"/>
<organism evidence="8 9">
    <name type="scientific">Furfurilactobacillus siliginis</name>
    <dbReference type="NCBI Taxonomy" id="348151"/>
    <lineage>
        <taxon>Bacteria</taxon>
        <taxon>Bacillati</taxon>
        <taxon>Bacillota</taxon>
        <taxon>Bacilli</taxon>
        <taxon>Lactobacillales</taxon>
        <taxon>Lactobacillaceae</taxon>
        <taxon>Furfurilactobacillus</taxon>
    </lineage>
</organism>
<evidence type="ECO:0000256" key="3">
    <source>
        <dbReference type="ARBA" id="ARBA00022898"/>
    </source>
</evidence>